<dbReference type="EMBL" id="FOQO01000003">
    <property type="protein sequence ID" value="SFI26896.1"/>
    <property type="molecule type" value="Genomic_DNA"/>
</dbReference>
<dbReference type="STRING" id="1477437.SAMN05444682_103106"/>
<dbReference type="OrthoDB" id="9815624at2"/>
<dbReference type="CDD" id="cd17328">
    <property type="entry name" value="MFS_spinster_like"/>
    <property type="match status" value="1"/>
</dbReference>
<feature type="transmembrane region" description="Helical" evidence="6">
    <location>
        <begin position="78"/>
        <end position="97"/>
    </location>
</feature>
<organism evidence="8 9">
    <name type="scientific">Parapedobacter indicus</name>
    <dbReference type="NCBI Taxonomy" id="1477437"/>
    <lineage>
        <taxon>Bacteria</taxon>
        <taxon>Pseudomonadati</taxon>
        <taxon>Bacteroidota</taxon>
        <taxon>Sphingobacteriia</taxon>
        <taxon>Sphingobacteriales</taxon>
        <taxon>Sphingobacteriaceae</taxon>
        <taxon>Parapedobacter</taxon>
    </lineage>
</organism>
<accession>A0A1I3GU39</accession>
<feature type="transmembrane region" description="Helical" evidence="6">
    <location>
        <begin position="258"/>
        <end position="280"/>
    </location>
</feature>
<dbReference type="PANTHER" id="PTHR23505:SF79">
    <property type="entry name" value="PROTEIN SPINSTER"/>
    <property type="match status" value="1"/>
</dbReference>
<feature type="transmembrane region" description="Helical" evidence="6">
    <location>
        <begin position="7"/>
        <end position="25"/>
    </location>
</feature>
<feature type="transmembrane region" description="Helical" evidence="6">
    <location>
        <begin position="353"/>
        <end position="371"/>
    </location>
</feature>
<evidence type="ECO:0000256" key="2">
    <source>
        <dbReference type="ARBA" id="ARBA00022448"/>
    </source>
</evidence>
<dbReference type="InterPro" id="IPR036259">
    <property type="entry name" value="MFS_trans_sf"/>
</dbReference>
<keyword evidence="9" id="KW-1185">Reference proteome</keyword>
<feature type="transmembrane region" description="Helical" evidence="6">
    <location>
        <begin position="137"/>
        <end position="157"/>
    </location>
</feature>
<dbReference type="SUPFAM" id="SSF103473">
    <property type="entry name" value="MFS general substrate transporter"/>
    <property type="match status" value="1"/>
</dbReference>
<proteinExistence type="predicted"/>
<feature type="transmembrane region" description="Helical" evidence="6">
    <location>
        <begin position="383"/>
        <end position="402"/>
    </location>
</feature>
<keyword evidence="2" id="KW-0813">Transport</keyword>
<dbReference type="InterPro" id="IPR011701">
    <property type="entry name" value="MFS"/>
</dbReference>
<evidence type="ECO:0000256" key="5">
    <source>
        <dbReference type="ARBA" id="ARBA00023136"/>
    </source>
</evidence>
<evidence type="ECO:0000313" key="8">
    <source>
        <dbReference type="EMBL" id="SFI26896.1"/>
    </source>
</evidence>
<evidence type="ECO:0000259" key="7">
    <source>
        <dbReference type="PROSITE" id="PS50850"/>
    </source>
</evidence>
<reference evidence="8 9" key="1">
    <citation type="submission" date="2016-10" db="EMBL/GenBank/DDBJ databases">
        <authorList>
            <person name="de Groot N.N."/>
        </authorList>
    </citation>
    <scope>NUCLEOTIDE SEQUENCE [LARGE SCALE GENOMIC DNA]</scope>
    <source>
        <strain evidence="8 9">RK1</strain>
    </source>
</reference>
<keyword evidence="4 6" id="KW-1133">Transmembrane helix</keyword>
<gene>
    <name evidence="8" type="ORF">SAMN05444682_103106</name>
</gene>
<protein>
    <submittedName>
        <fullName evidence="8">Sugar phosphate permease</fullName>
    </submittedName>
</protein>
<evidence type="ECO:0000256" key="4">
    <source>
        <dbReference type="ARBA" id="ARBA00022989"/>
    </source>
</evidence>
<keyword evidence="3 6" id="KW-0812">Transmembrane</keyword>
<feature type="transmembrane region" description="Helical" evidence="6">
    <location>
        <begin position="315"/>
        <end position="332"/>
    </location>
</feature>
<feature type="transmembrane region" description="Helical" evidence="6">
    <location>
        <begin position="103"/>
        <end position="125"/>
    </location>
</feature>
<keyword evidence="5 6" id="KW-0472">Membrane</keyword>
<feature type="domain" description="Major facilitator superfamily (MFS) profile" evidence="7">
    <location>
        <begin position="12"/>
        <end position="407"/>
    </location>
</feature>
<feature type="transmembrane region" description="Helical" evidence="6">
    <location>
        <begin position="163"/>
        <end position="185"/>
    </location>
</feature>
<dbReference type="PROSITE" id="PS50850">
    <property type="entry name" value="MFS"/>
    <property type="match status" value="1"/>
</dbReference>
<evidence type="ECO:0000256" key="1">
    <source>
        <dbReference type="ARBA" id="ARBA00004141"/>
    </source>
</evidence>
<dbReference type="AlphaFoldDB" id="A0A1I3GU39"/>
<dbReference type="InterPro" id="IPR044770">
    <property type="entry name" value="MFS_spinster-like"/>
</dbReference>
<dbReference type="Gene3D" id="1.20.1250.20">
    <property type="entry name" value="MFS general substrate transporter like domains"/>
    <property type="match status" value="2"/>
</dbReference>
<name>A0A1I3GU39_9SPHI</name>
<comment type="subcellular location">
    <subcellularLocation>
        <location evidence="1">Membrane</location>
        <topology evidence="1">Multi-pass membrane protein</topology>
    </subcellularLocation>
</comment>
<dbReference type="Pfam" id="PF07690">
    <property type="entry name" value="MFS_1"/>
    <property type="match status" value="1"/>
</dbReference>
<feature type="transmembrane region" description="Helical" evidence="6">
    <location>
        <begin position="48"/>
        <end position="66"/>
    </location>
</feature>
<evidence type="ECO:0000256" key="3">
    <source>
        <dbReference type="ARBA" id="ARBA00022692"/>
    </source>
</evidence>
<dbReference type="GO" id="GO:0016020">
    <property type="term" value="C:membrane"/>
    <property type="evidence" value="ECO:0007669"/>
    <property type="project" value="UniProtKB-SubCell"/>
</dbReference>
<dbReference type="GO" id="GO:0022857">
    <property type="term" value="F:transmembrane transporter activity"/>
    <property type="evidence" value="ECO:0007669"/>
    <property type="project" value="InterPro"/>
</dbReference>
<sequence length="411" mass="45653">MIRKRRYYPWLLVALLCIVGALNYLDRMTITTMRTSIIEVVPMTDAEFGLLTSVFLWVYGFASPFAGYLADRFNRSKVIIGSLFFWSLVTWLTSLATSFEQLLAARALMGISEACYMPAAMALIMDWHTGKTRSTATGIHVAGVMVGQSLGFIGGWLAETHSWHYAFSIFGIVGIGYAVILVFFLRDPKANTEEETIDVVSQEEQTDFRVALKRLFGNPSFIVVLIIWGIAGAISWMVNGWLPTFYKEKFDLSQTEAGVYSTAYFFPAMLVGVIGGGALADWWSKTNSRARMWLPAIGFLIAVPAVFIASYTMLLWATVVGFLVYALTRPFIDANMMPILGMIADKRYLATGYGFLNLCSCVIGGIGIYVAGALRDEQVNLTFIFQLAALSMVVCALLLFRLKPKIKPIDE</sequence>
<dbReference type="InterPro" id="IPR020846">
    <property type="entry name" value="MFS_dom"/>
</dbReference>
<dbReference type="PANTHER" id="PTHR23505">
    <property type="entry name" value="SPINSTER"/>
    <property type="match status" value="1"/>
</dbReference>
<feature type="transmembrane region" description="Helical" evidence="6">
    <location>
        <begin position="215"/>
        <end position="238"/>
    </location>
</feature>
<feature type="transmembrane region" description="Helical" evidence="6">
    <location>
        <begin position="292"/>
        <end position="309"/>
    </location>
</feature>
<dbReference type="RefSeq" id="WP_090625915.1">
    <property type="nucleotide sequence ID" value="NZ_FOQO01000003.1"/>
</dbReference>
<evidence type="ECO:0000313" key="9">
    <source>
        <dbReference type="Proteomes" id="UP000198670"/>
    </source>
</evidence>
<dbReference type="Proteomes" id="UP000198670">
    <property type="component" value="Unassembled WGS sequence"/>
</dbReference>
<evidence type="ECO:0000256" key="6">
    <source>
        <dbReference type="SAM" id="Phobius"/>
    </source>
</evidence>